<keyword evidence="1" id="KW-0175">Coiled coil</keyword>
<gene>
    <name evidence="3" type="ORF">Anapl_10223</name>
</gene>
<accession>R0LHE5</accession>
<feature type="coiled-coil region" evidence="1">
    <location>
        <begin position="54"/>
        <end position="81"/>
    </location>
</feature>
<evidence type="ECO:0000256" key="1">
    <source>
        <dbReference type="SAM" id="Coils"/>
    </source>
</evidence>
<feature type="coiled-coil region" evidence="1">
    <location>
        <begin position="400"/>
        <end position="427"/>
    </location>
</feature>
<feature type="coiled-coil region" evidence="1">
    <location>
        <begin position="464"/>
        <end position="519"/>
    </location>
</feature>
<dbReference type="PANTHER" id="PTHR34479">
    <property type="entry name" value="COILED-COIL DOMAIN-CONTAINING PROTEIN 30"/>
    <property type="match status" value="1"/>
</dbReference>
<feature type="coiled-coil region" evidence="1">
    <location>
        <begin position="169"/>
        <end position="273"/>
    </location>
</feature>
<feature type="non-terminal residue" evidence="3">
    <location>
        <position position="651"/>
    </location>
</feature>
<dbReference type="AlphaFoldDB" id="R0LHE5"/>
<dbReference type="InterPro" id="IPR031476">
    <property type="entry name" value="DUF4686"/>
</dbReference>
<sequence>MLEQEGLSEIAHSNASEQIAYLLVERTTLLEKLEITDQKLNSHSYVDRLCAAQLQSYREELEREQASHVRVERELAEAMQKLLVVHKGIWRLTDELDTQRREQSKIQTASWSALQVPESWEEGVREWRKSDRTALQKAMEHNSRLDKEILALRTRVQMLDLERKAFLDLSMSEERFQQQEVKVQQLRQDLRRVQNLCSSAERELRYEREKNVDLQKQNLLLQQECTKVKVELKQARAKLSDTTETCSSLSAQLEKSQQKVKELEQELLKCSHADKLQSSLQEKLTQEKSKVYEAQKQISKLHQKLKDSQHQLLLAETRVSDKKLLEEELKEARENEARVQQELREELLKRKLLEQQVEELRQQLRHSHETEASLAKMHVELQAKTLHALEDERKTDSSEHLQCHKEKEKLSEQLSLLKEENKALYEEGVRLLNQKDLYIRKYNEMQLRHKDKIRRAKETFIHEVKQRDSRIKQLESELSESKLQVEKGKVLIAQITTENEKLLQERRRLLQKITDQEETPWSTRSTIATLQSRVKILDEENMGLHESKLQLSSHVPTSQRAMRSIHAPNTEDLIHTSYFESLCLSFQDLKGVNFSERQLQNTLSTLKPEGGAESQDSSFCLSPSQPSEIGYLNVASPGDTTASQLQEESQS</sequence>
<dbReference type="PANTHER" id="PTHR34479:SF1">
    <property type="entry name" value="COILED-COIL DOMAIN-CONTAINING PROTEIN 30"/>
    <property type="match status" value="1"/>
</dbReference>
<feature type="region of interest" description="Disordered" evidence="2">
    <location>
        <begin position="630"/>
        <end position="651"/>
    </location>
</feature>
<organism evidence="3 4">
    <name type="scientific">Anas platyrhynchos</name>
    <name type="common">Mallard</name>
    <name type="synonym">Anas boschas</name>
    <dbReference type="NCBI Taxonomy" id="8839"/>
    <lineage>
        <taxon>Eukaryota</taxon>
        <taxon>Metazoa</taxon>
        <taxon>Chordata</taxon>
        <taxon>Craniata</taxon>
        <taxon>Vertebrata</taxon>
        <taxon>Euteleostomi</taxon>
        <taxon>Archelosauria</taxon>
        <taxon>Archosauria</taxon>
        <taxon>Dinosauria</taxon>
        <taxon>Saurischia</taxon>
        <taxon>Theropoda</taxon>
        <taxon>Coelurosauria</taxon>
        <taxon>Aves</taxon>
        <taxon>Neognathae</taxon>
        <taxon>Galloanserae</taxon>
        <taxon>Anseriformes</taxon>
        <taxon>Anatidae</taxon>
        <taxon>Anatinae</taxon>
        <taxon>Anas</taxon>
    </lineage>
</organism>
<evidence type="ECO:0000313" key="3">
    <source>
        <dbReference type="EMBL" id="EOB05089.1"/>
    </source>
</evidence>
<name>R0LHE5_ANAPL</name>
<dbReference type="InterPro" id="IPR052825">
    <property type="entry name" value="CCD-Prefoldin_beta-like"/>
</dbReference>
<proteinExistence type="predicted"/>
<feature type="coiled-coil region" evidence="1">
    <location>
        <begin position="315"/>
        <end position="370"/>
    </location>
</feature>
<dbReference type="Pfam" id="PF15742">
    <property type="entry name" value="DUF4686"/>
    <property type="match status" value="1"/>
</dbReference>
<dbReference type="Proteomes" id="UP000296049">
    <property type="component" value="Unassembled WGS sequence"/>
</dbReference>
<evidence type="ECO:0000256" key="2">
    <source>
        <dbReference type="SAM" id="MobiDB-lite"/>
    </source>
</evidence>
<feature type="compositionally biased region" description="Polar residues" evidence="2">
    <location>
        <begin position="638"/>
        <end position="651"/>
    </location>
</feature>
<evidence type="ECO:0000313" key="4">
    <source>
        <dbReference type="Proteomes" id="UP000296049"/>
    </source>
</evidence>
<dbReference type="EMBL" id="KB742716">
    <property type="protein sequence ID" value="EOB05089.1"/>
    <property type="molecule type" value="Genomic_DNA"/>
</dbReference>
<keyword evidence="4" id="KW-1185">Reference proteome</keyword>
<reference evidence="4" key="1">
    <citation type="journal article" date="2013" name="Nat. Genet.">
        <title>The duck genome and transcriptome provide insight into an avian influenza virus reservoir species.</title>
        <authorList>
            <person name="Huang Y."/>
            <person name="Li Y."/>
            <person name="Burt D.W."/>
            <person name="Chen H."/>
            <person name="Zhang Y."/>
            <person name="Qian W."/>
            <person name="Kim H."/>
            <person name="Gan S."/>
            <person name="Zhao Y."/>
            <person name="Li J."/>
            <person name="Yi K."/>
            <person name="Feng H."/>
            <person name="Zhu P."/>
            <person name="Li B."/>
            <person name="Liu Q."/>
            <person name="Fairley S."/>
            <person name="Magor K.E."/>
            <person name="Du Z."/>
            <person name="Hu X."/>
            <person name="Goodman L."/>
            <person name="Tafer H."/>
            <person name="Vignal A."/>
            <person name="Lee T."/>
            <person name="Kim K.W."/>
            <person name="Sheng Z."/>
            <person name="An Y."/>
            <person name="Searle S."/>
            <person name="Herrero J."/>
            <person name="Groenen M.A."/>
            <person name="Crooijmans R.P."/>
            <person name="Faraut T."/>
            <person name="Cai Q."/>
            <person name="Webster R.G."/>
            <person name="Aldridge J.R."/>
            <person name="Warren W.C."/>
            <person name="Bartschat S."/>
            <person name="Kehr S."/>
            <person name="Marz M."/>
            <person name="Stadler P.F."/>
            <person name="Smith J."/>
            <person name="Kraus R.H."/>
            <person name="Zhao Y."/>
            <person name="Ren L."/>
            <person name="Fei J."/>
            <person name="Morisson M."/>
            <person name="Kaiser P."/>
            <person name="Griffin D.K."/>
            <person name="Rao M."/>
            <person name="Pitel F."/>
            <person name="Wang J."/>
            <person name="Li N."/>
        </authorList>
    </citation>
    <scope>NUCLEOTIDE SEQUENCE [LARGE SCALE GENOMIC DNA]</scope>
</reference>
<protein>
    <submittedName>
        <fullName evidence="3">Prefoldin subunit 6-like protein</fullName>
    </submittedName>
</protein>